<dbReference type="InterPro" id="IPR002201">
    <property type="entry name" value="Glyco_trans_9"/>
</dbReference>
<proteinExistence type="predicted"/>
<organism evidence="3 4">
    <name type="scientific">Ewingella americana</name>
    <dbReference type="NCBI Taxonomy" id="41202"/>
    <lineage>
        <taxon>Bacteria</taxon>
        <taxon>Pseudomonadati</taxon>
        <taxon>Pseudomonadota</taxon>
        <taxon>Gammaproteobacteria</taxon>
        <taxon>Enterobacterales</taxon>
        <taxon>Yersiniaceae</taxon>
        <taxon>Ewingella</taxon>
    </lineage>
</organism>
<dbReference type="Gene3D" id="3.40.50.2000">
    <property type="entry name" value="Glycogen Phosphorylase B"/>
    <property type="match status" value="2"/>
</dbReference>
<protein>
    <submittedName>
        <fullName evidence="3">Lipopolysaccharide heptosyltransferase family protein</fullName>
    </submittedName>
</protein>
<dbReference type="PANTHER" id="PTHR30160">
    <property type="entry name" value="TETRAACYLDISACCHARIDE 4'-KINASE-RELATED"/>
    <property type="match status" value="1"/>
</dbReference>
<evidence type="ECO:0000256" key="1">
    <source>
        <dbReference type="ARBA" id="ARBA00022676"/>
    </source>
</evidence>
<sequence>MKGFDFRKKHRKLKQDISNFRINILKLRSLIKNRVSKKDNLNGKLQPTILILRTGDEIGDAIIATGLAKKLYDAGYQVNFLAGKSCANLFSHTAFINKVFIYDRDKSPRRLKREKFDIVIDLNDILTFRRIKLIYHLNANITIGFNKSKYPMYSKSIEFMDIDIHITERYKKVLDFLGIETTDYEYLLGVSESDEKTLSDKVSPLNVKYLIALNPLTSSLDKNLSKKQVEDIIYFIKDNYHSIGIILIGRYNKISEFKTDECIVFPESTISFATAIVKNADLIITPDTSIVHLSRAFNKKMVAIYNNGRIEETGFLAYNMWLPGYENSTVIRVNTPNISEFDSKEIITKVKEIIPPELLKISA</sequence>
<dbReference type="GO" id="GO:0008713">
    <property type="term" value="F:ADP-heptose-lipopolysaccharide heptosyltransferase activity"/>
    <property type="evidence" value="ECO:0007669"/>
    <property type="project" value="TreeGrafter"/>
</dbReference>
<keyword evidence="4" id="KW-1185">Reference proteome</keyword>
<dbReference type="AlphaFoldDB" id="A0A502G587"/>
<evidence type="ECO:0000313" key="3">
    <source>
        <dbReference type="EMBL" id="TPG57028.1"/>
    </source>
</evidence>
<dbReference type="Proteomes" id="UP000317663">
    <property type="component" value="Unassembled WGS sequence"/>
</dbReference>
<name>A0A502G587_9GAMM</name>
<gene>
    <name evidence="3" type="ORF">EAH77_21635</name>
</gene>
<comment type="caution">
    <text evidence="3">The sequence shown here is derived from an EMBL/GenBank/DDBJ whole genome shotgun (WGS) entry which is preliminary data.</text>
</comment>
<keyword evidence="2 3" id="KW-0808">Transferase</keyword>
<dbReference type="InterPro" id="IPR051199">
    <property type="entry name" value="LPS_LOS_Heptosyltrfase"/>
</dbReference>
<dbReference type="CDD" id="cd03789">
    <property type="entry name" value="GT9_LPS_heptosyltransferase"/>
    <property type="match status" value="1"/>
</dbReference>
<dbReference type="OrthoDB" id="89608at2"/>
<accession>A0A502G587</accession>
<dbReference type="EMBL" id="RCZD01000015">
    <property type="protein sequence ID" value="TPG57028.1"/>
    <property type="molecule type" value="Genomic_DNA"/>
</dbReference>
<evidence type="ECO:0000313" key="4">
    <source>
        <dbReference type="Proteomes" id="UP000317663"/>
    </source>
</evidence>
<keyword evidence="1" id="KW-0328">Glycosyltransferase</keyword>
<dbReference type="SUPFAM" id="SSF53756">
    <property type="entry name" value="UDP-Glycosyltransferase/glycogen phosphorylase"/>
    <property type="match status" value="1"/>
</dbReference>
<evidence type="ECO:0000256" key="2">
    <source>
        <dbReference type="ARBA" id="ARBA00022679"/>
    </source>
</evidence>
<dbReference type="GO" id="GO:0005829">
    <property type="term" value="C:cytosol"/>
    <property type="evidence" value="ECO:0007669"/>
    <property type="project" value="TreeGrafter"/>
</dbReference>
<dbReference type="RefSeq" id="WP_140474934.1">
    <property type="nucleotide sequence ID" value="NZ_RCZD01000015.1"/>
</dbReference>
<dbReference type="GO" id="GO:0009244">
    <property type="term" value="P:lipopolysaccharide core region biosynthetic process"/>
    <property type="evidence" value="ECO:0007669"/>
    <property type="project" value="TreeGrafter"/>
</dbReference>
<dbReference type="Pfam" id="PF01075">
    <property type="entry name" value="Glyco_transf_9"/>
    <property type="match status" value="1"/>
</dbReference>
<reference evidence="3 4" key="1">
    <citation type="journal article" date="2019" name="Environ. Microbiol.">
        <title>Species interactions and distinct microbial communities in high Arctic permafrost affected cryosols are associated with the CH4 and CO2 gas fluxes.</title>
        <authorList>
            <person name="Altshuler I."/>
            <person name="Hamel J."/>
            <person name="Turney S."/>
            <person name="Magnuson E."/>
            <person name="Levesque R."/>
            <person name="Greer C."/>
            <person name="Whyte L.G."/>
        </authorList>
    </citation>
    <scope>NUCLEOTIDE SEQUENCE [LARGE SCALE GENOMIC DNA]</scope>
    <source>
        <strain evidence="3 4">E4</strain>
    </source>
</reference>